<name>A0A381XBZ4_9ZZZZ</name>
<gene>
    <name evidence="1" type="ORF">METZ01_LOCUS115123</name>
</gene>
<protein>
    <submittedName>
        <fullName evidence="1">Uncharacterized protein</fullName>
    </submittedName>
</protein>
<sequence length="65" mass="7802">VTYEDKFEIHEVKGFDRKLKVPRVEDDAAVKFKVAAAFYDFWNFRMVWYDSYKGEWDSKVFKPGA</sequence>
<evidence type="ECO:0000313" key="1">
    <source>
        <dbReference type="EMBL" id="SVA62269.1"/>
    </source>
</evidence>
<dbReference type="EMBL" id="UINC01014628">
    <property type="protein sequence ID" value="SVA62269.1"/>
    <property type="molecule type" value="Genomic_DNA"/>
</dbReference>
<feature type="non-terminal residue" evidence="1">
    <location>
        <position position="1"/>
    </location>
</feature>
<proteinExistence type="predicted"/>
<organism evidence="1">
    <name type="scientific">marine metagenome</name>
    <dbReference type="NCBI Taxonomy" id="408172"/>
    <lineage>
        <taxon>unclassified sequences</taxon>
        <taxon>metagenomes</taxon>
        <taxon>ecological metagenomes</taxon>
    </lineage>
</organism>
<dbReference type="AlphaFoldDB" id="A0A381XBZ4"/>
<reference evidence="1" key="1">
    <citation type="submission" date="2018-05" db="EMBL/GenBank/DDBJ databases">
        <authorList>
            <person name="Lanie J.A."/>
            <person name="Ng W.-L."/>
            <person name="Kazmierczak K.M."/>
            <person name="Andrzejewski T.M."/>
            <person name="Davidsen T.M."/>
            <person name="Wayne K.J."/>
            <person name="Tettelin H."/>
            <person name="Glass J.I."/>
            <person name="Rusch D."/>
            <person name="Podicherti R."/>
            <person name="Tsui H.-C.T."/>
            <person name="Winkler M.E."/>
        </authorList>
    </citation>
    <scope>NUCLEOTIDE SEQUENCE</scope>
</reference>
<accession>A0A381XBZ4</accession>